<dbReference type="SUPFAM" id="SSF82866">
    <property type="entry name" value="Multidrug efflux transporter AcrB transmembrane domain"/>
    <property type="match status" value="1"/>
</dbReference>
<evidence type="ECO:0000256" key="1">
    <source>
        <dbReference type="ARBA" id="ARBA00004651"/>
    </source>
</evidence>
<dbReference type="GO" id="GO:0006605">
    <property type="term" value="P:protein targeting"/>
    <property type="evidence" value="ECO:0007669"/>
    <property type="project" value="UniProtKB-UniRule"/>
</dbReference>
<dbReference type="NCBIfam" id="TIGR00916">
    <property type="entry name" value="2A0604s01"/>
    <property type="match status" value="1"/>
</dbReference>
<dbReference type="GO" id="GO:0015450">
    <property type="term" value="F:protein-transporting ATPase activity"/>
    <property type="evidence" value="ECO:0007669"/>
    <property type="project" value="InterPro"/>
</dbReference>
<accession>Q0VS97</accession>
<evidence type="ECO:0000256" key="2">
    <source>
        <dbReference type="ARBA" id="ARBA00022448"/>
    </source>
</evidence>
<dbReference type="AlphaFoldDB" id="Q0VS97"/>
<dbReference type="Proteomes" id="UP000008871">
    <property type="component" value="Chromosome"/>
</dbReference>
<keyword evidence="17" id="KW-1185">Reference proteome</keyword>
<dbReference type="InterPro" id="IPR048631">
    <property type="entry name" value="SecD_1st"/>
</dbReference>
<keyword evidence="11" id="KW-0997">Cell inner membrane</keyword>
<dbReference type="HAMAP" id="MF_01463_B">
    <property type="entry name" value="SecD_B"/>
    <property type="match status" value="1"/>
</dbReference>
<keyword evidence="4 11" id="KW-0812">Transmembrane</keyword>
<dbReference type="GO" id="GO:0005886">
    <property type="term" value="C:plasma membrane"/>
    <property type="evidence" value="ECO:0007669"/>
    <property type="project" value="UniProtKB-SubCell"/>
</dbReference>
<gene>
    <name evidence="11 16" type="primary">secD</name>
    <name evidence="16" type="ordered locus">ABO_0503</name>
</gene>
<dbReference type="STRING" id="393595.ABO_0503"/>
<feature type="transmembrane region" description="Helical" evidence="11">
    <location>
        <begin position="497"/>
        <end position="517"/>
    </location>
</feature>
<feature type="transmembrane region" description="Helical" evidence="11">
    <location>
        <begin position="566"/>
        <end position="589"/>
    </location>
</feature>
<dbReference type="Pfam" id="PF02355">
    <property type="entry name" value="SecD_SecF_C"/>
    <property type="match status" value="1"/>
</dbReference>
<dbReference type="Pfam" id="PF22599">
    <property type="entry name" value="SecDF_P1_head"/>
    <property type="match status" value="1"/>
</dbReference>
<feature type="domain" description="SecD export protein N-terminal TM" evidence="13">
    <location>
        <begin position="12"/>
        <end position="114"/>
    </location>
</feature>
<evidence type="ECO:0000256" key="5">
    <source>
        <dbReference type="ARBA" id="ARBA00022927"/>
    </source>
</evidence>
<comment type="subunit">
    <text evidence="11">Forms a complex with SecF. Part of the essential Sec protein translocation apparatus which comprises SecA, SecYEG and auxiliary proteins SecDF-YajC and YidC.</text>
</comment>
<dbReference type="Pfam" id="PF07549">
    <property type="entry name" value="Sec_GG"/>
    <property type="match status" value="1"/>
</dbReference>
<dbReference type="NCBIfam" id="TIGR01129">
    <property type="entry name" value="secD"/>
    <property type="match status" value="1"/>
</dbReference>
<dbReference type="KEGG" id="abo:ABO_0503"/>
<dbReference type="InterPro" id="IPR055344">
    <property type="entry name" value="SecD_SecF_C_bact"/>
</dbReference>
<evidence type="ECO:0000259" key="12">
    <source>
        <dbReference type="Pfam" id="PF02355"/>
    </source>
</evidence>
<reference evidence="16 17" key="1">
    <citation type="journal article" date="2006" name="Nat. Biotechnol.">
        <title>Genome sequence of the ubiquitous hydrocarbon-degrading marine bacterium Alcanivorax borkumensis.</title>
        <authorList>
            <person name="Schneiker S."/>
            <person name="Martins dos Santos V.A.P."/>
            <person name="Bartels D."/>
            <person name="Bekel T."/>
            <person name="Brecht M."/>
            <person name="Buhrmester J."/>
            <person name="Chernikova T.N."/>
            <person name="Denaro R."/>
            <person name="Ferrer M."/>
            <person name="Gertler C."/>
            <person name="Goesmann A."/>
            <person name="Golyshina O.V."/>
            <person name="Kaminski F."/>
            <person name="Khachane A.N."/>
            <person name="Lang S."/>
            <person name="Linke B."/>
            <person name="McHardy A.C."/>
            <person name="Meyer F."/>
            <person name="Nechitaylo T."/>
            <person name="Puehler A."/>
            <person name="Regenhardt D."/>
            <person name="Rupp O."/>
            <person name="Sabirova J.S."/>
            <person name="Selbitschka W."/>
            <person name="Yakimov M.M."/>
            <person name="Timmis K.N."/>
            <person name="Vorhoelter F.-J."/>
            <person name="Weidner S."/>
            <person name="Kaiser O."/>
            <person name="Golyshin P.N."/>
        </authorList>
    </citation>
    <scope>NUCLEOTIDE SEQUENCE [LARGE SCALE GENOMIC DNA]</scope>
    <source>
        <strain evidence="17">ATCC 700651 / DSM 11573 / NCIMB 13689 / SK2</strain>
    </source>
</reference>
<keyword evidence="3 11" id="KW-1003">Cell membrane</keyword>
<dbReference type="InterPro" id="IPR022813">
    <property type="entry name" value="SecD/SecF_arch_bac"/>
</dbReference>
<evidence type="ECO:0000256" key="11">
    <source>
        <dbReference type="HAMAP-Rule" id="MF_01463"/>
    </source>
</evidence>
<evidence type="ECO:0000313" key="17">
    <source>
        <dbReference type="Proteomes" id="UP000008871"/>
    </source>
</evidence>
<feature type="domain" description="SecDF P1 head subdomain" evidence="15">
    <location>
        <begin position="317"/>
        <end position="451"/>
    </location>
</feature>
<feature type="transmembrane region" description="Helical" evidence="11">
    <location>
        <begin position="472"/>
        <end position="492"/>
    </location>
</feature>
<dbReference type="InterPro" id="IPR022646">
    <property type="entry name" value="SecD/SecF_CS"/>
</dbReference>
<dbReference type="InterPro" id="IPR048634">
    <property type="entry name" value="SecD_SecF_C"/>
</dbReference>
<feature type="domain" description="Protein export membrane protein SecD/SecF C-terminal" evidence="12">
    <location>
        <begin position="453"/>
        <end position="614"/>
    </location>
</feature>
<keyword evidence="6 11" id="KW-1133">Transmembrane helix</keyword>
<dbReference type="eggNOG" id="COG0342">
    <property type="taxonomic scope" value="Bacteria"/>
</dbReference>
<dbReference type="InterPro" id="IPR054384">
    <property type="entry name" value="SecDF_P1_head"/>
</dbReference>
<dbReference type="GO" id="GO:0065002">
    <property type="term" value="P:intracellular protein transmembrane transport"/>
    <property type="evidence" value="ECO:0007669"/>
    <property type="project" value="UniProtKB-UniRule"/>
</dbReference>
<dbReference type="Gene3D" id="3.30.70.3400">
    <property type="match status" value="2"/>
</dbReference>
<keyword evidence="7 11" id="KW-0811">Translocation</keyword>
<evidence type="ECO:0000259" key="15">
    <source>
        <dbReference type="Pfam" id="PF22599"/>
    </source>
</evidence>
<comment type="subcellular location">
    <subcellularLocation>
        <location evidence="11">Cell inner membrane</location>
        <topology evidence="11">Multi-pass membrane protein</topology>
    </subcellularLocation>
    <subcellularLocation>
        <location evidence="1">Cell membrane</location>
        <topology evidence="1">Multi-pass membrane protein</topology>
    </subcellularLocation>
</comment>
<dbReference type="HOGENOM" id="CLU_007894_4_3_6"/>
<sequence>MIKKSALLERTMTRYPRWKFFLLMAALVVCSLYALPNLYPDAPAIQISHSEAGGEVSAVARQRVLSALDAAGLAHGDGEVVGSSLLVRMNDTEAQLRAKDIAASTLGDNYVVALNLAATTPQWLRDIGASPMNLGLDLRGGVHFLLQVDMDSVVKSRMEAWEGTAKLTLRDAGVRYREVSVDGTTLIATFGDQVAADAARAPLRQALDKLAMQPAGDSPRIVMTLNETALKEMQDYAVDQNRTALNKRVNELGVAEAVVQRQGADRIVVQLPGIQDAATARRILGRTATLEFRLVDNSVSSARLRSGMAPPGLEFFPFKGQEGRIVALNKSSIATGDQVIDAKMGFDQQNGQPEVNVTLDSDGARRMQRVTGKNVGNPMGVLFIETKTDVKKVIDEDGNSVEQMTSSTDKYVINVATIQSTLGSRFRITGLDNPAEASELALLLRAGSLAAPVSIVEERTVGPSLGAENIEAGLKSMALGLALVLAFMVLWYKVFGLIANVALLGNLVIIVGVMSLIPGATMTLPGIAGIVLTVGMAVDANVLIFERIREDLRRGLSPRQAIEEGYARAFTTILDANITTLIVAVILFAAGTGSVQGFAVTLFIGILTSMFTAIIGTRAMAEMIYGRGARAPSKLSI</sequence>
<organism evidence="16 17">
    <name type="scientific">Alcanivorax borkumensis (strain ATCC 700651 / DSM 11573 / NCIMB 13689 / SK2)</name>
    <dbReference type="NCBI Taxonomy" id="393595"/>
    <lineage>
        <taxon>Bacteria</taxon>
        <taxon>Pseudomonadati</taxon>
        <taxon>Pseudomonadota</taxon>
        <taxon>Gammaproteobacteria</taxon>
        <taxon>Oceanospirillales</taxon>
        <taxon>Alcanivoracaceae</taxon>
        <taxon>Alcanivorax</taxon>
    </lineage>
</organism>
<evidence type="ECO:0000256" key="7">
    <source>
        <dbReference type="ARBA" id="ARBA00023010"/>
    </source>
</evidence>
<feature type="transmembrane region" description="Helical" evidence="11">
    <location>
        <begin position="595"/>
        <end position="617"/>
    </location>
</feature>
<dbReference type="GO" id="GO:0043952">
    <property type="term" value="P:protein transport by the Sec complex"/>
    <property type="evidence" value="ECO:0007669"/>
    <property type="project" value="UniProtKB-UniRule"/>
</dbReference>
<evidence type="ECO:0000256" key="9">
    <source>
        <dbReference type="ARBA" id="ARBA00060774"/>
    </source>
</evidence>
<dbReference type="PANTHER" id="PTHR30081">
    <property type="entry name" value="PROTEIN-EXPORT MEMBRANE PROTEIN SEC"/>
    <property type="match status" value="1"/>
</dbReference>
<comment type="caution">
    <text evidence="11">Lacks conserved residue(s) required for the propagation of feature annotation.</text>
</comment>
<protein>
    <recommendedName>
        <fullName evidence="10 11">Protein translocase subunit SecD</fullName>
    </recommendedName>
</protein>
<comment type="similarity">
    <text evidence="9 11">Belongs to the SecD/SecF family. SecD subfamily.</text>
</comment>
<evidence type="ECO:0000256" key="8">
    <source>
        <dbReference type="ARBA" id="ARBA00023136"/>
    </source>
</evidence>
<comment type="function">
    <text evidence="11">Part of the Sec protein translocase complex. Interacts with the SecYEG preprotein conducting channel. SecDF uses the proton motive force (PMF) to complete protein translocation after the ATP-dependent function of SecA.</text>
</comment>
<evidence type="ECO:0000256" key="6">
    <source>
        <dbReference type="ARBA" id="ARBA00022989"/>
    </source>
</evidence>
<evidence type="ECO:0000256" key="3">
    <source>
        <dbReference type="ARBA" id="ARBA00022475"/>
    </source>
</evidence>
<evidence type="ECO:0000259" key="13">
    <source>
        <dbReference type="Pfam" id="PF13721"/>
    </source>
</evidence>
<dbReference type="EMBL" id="AM286690">
    <property type="protein sequence ID" value="CAL15951.1"/>
    <property type="molecule type" value="Genomic_DNA"/>
</dbReference>
<dbReference type="PANTHER" id="PTHR30081:SF1">
    <property type="entry name" value="PROTEIN TRANSLOCASE SUBUNIT SECD"/>
    <property type="match status" value="1"/>
</dbReference>
<feature type="transmembrane region" description="Helical" evidence="11">
    <location>
        <begin position="523"/>
        <end position="545"/>
    </location>
</feature>
<dbReference type="InterPro" id="IPR027398">
    <property type="entry name" value="SecD-TM"/>
</dbReference>
<keyword evidence="8 11" id="KW-0472">Membrane</keyword>
<evidence type="ECO:0000256" key="10">
    <source>
        <dbReference type="ARBA" id="ARBA00068220"/>
    </source>
</evidence>
<evidence type="ECO:0000256" key="4">
    <source>
        <dbReference type="ARBA" id="ARBA00022692"/>
    </source>
</evidence>
<dbReference type="Gene3D" id="3.30.1360.200">
    <property type="match status" value="1"/>
</dbReference>
<keyword evidence="2 11" id="KW-0813">Transport</keyword>
<dbReference type="Gene3D" id="1.20.1640.10">
    <property type="entry name" value="Multidrug efflux transporter AcrB transmembrane domain"/>
    <property type="match status" value="1"/>
</dbReference>
<keyword evidence="5 11" id="KW-0653">Protein transport</keyword>
<evidence type="ECO:0000259" key="14">
    <source>
        <dbReference type="Pfam" id="PF21760"/>
    </source>
</evidence>
<dbReference type="FunFam" id="1.20.1640.10:FF:000004">
    <property type="entry name" value="Protein translocase subunit SecD"/>
    <property type="match status" value="1"/>
</dbReference>
<dbReference type="Pfam" id="PF13721">
    <property type="entry name" value="SecD-TM1"/>
    <property type="match status" value="1"/>
</dbReference>
<dbReference type="InterPro" id="IPR005791">
    <property type="entry name" value="SecD"/>
</dbReference>
<dbReference type="Pfam" id="PF21760">
    <property type="entry name" value="SecD_1st"/>
    <property type="match status" value="1"/>
</dbReference>
<feature type="domain" description="Protein translocase subunit SecDF P1" evidence="14">
    <location>
        <begin position="238"/>
        <end position="296"/>
    </location>
</feature>
<proteinExistence type="inferred from homology"/>
<dbReference type="FunFam" id="3.30.1360.200:FF:000001">
    <property type="entry name" value="Protein translocase subunit SecD"/>
    <property type="match status" value="1"/>
</dbReference>
<name>Q0VS97_ALCBS</name>
<evidence type="ECO:0000313" key="16">
    <source>
        <dbReference type="EMBL" id="CAL15951.1"/>
    </source>
</evidence>